<dbReference type="PROSITE" id="PS00041">
    <property type="entry name" value="HTH_ARAC_FAMILY_1"/>
    <property type="match status" value="1"/>
</dbReference>
<dbReference type="PANTHER" id="PTHR47893:SF1">
    <property type="entry name" value="REGULATORY PROTEIN PCHR"/>
    <property type="match status" value="1"/>
</dbReference>
<evidence type="ECO:0000313" key="6">
    <source>
        <dbReference type="Proteomes" id="UP000321245"/>
    </source>
</evidence>
<proteinExistence type="predicted"/>
<dbReference type="InterPro" id="IPR053142">
    <property type="entry name" value="PchR_regulatory_protein"/>
</dbReference>
<dbReference type="SUPFAM" id="SSF46689">
    <property type="entry name" value="Homeodomain-like"/>
    <property type="match status" value="2"/>
</dbReference>
<keyword evidence="3" id="KW-0804">Transcription</keyword>
<dbReference type="SMART" id="SM00342">
    <property type="entry name" value="HTH_ARAC"/>
    <property type="match status" value="1"/>
</dbReference>
<dbReference type="PANTHER" id="PTHR47893">
    <property type="entry name" value="REGULATORY PROTEIN PCHR"/>
    <property type="match status" value="1"/>
</dbReference>
<gene>
    <name evidence="5" type="ORF">EB1_13540</name>
</gene>
<keyword evidence="6" id="KW-1185">Reference proteome</keyword>
<evidence type="ECO:0000256" key="2">
    <source>
        <dbReference type="ARBA" id="ARBA00023125"/>
    </source>
</evidence>
<name>A0A511NFE9_9FLAO</name>
<dbReference type="InterPro" id="IPR018060">
    <property type="entry name" value="HTH_AraC"/>
</dbReference>
<dbReference type="AlphaFoldDB" id="A0A511NFE9"/>
<dbReference type="PROSITE" id="PS01124">
    <property type="entry name" value="HTH_ARAC_FAMILY_2"/>
    <property type="match status" value="1"/>
</dbReference>
<evidence type="ECO:0000259" key="4">
    <source>
        <dbReference type="PROSITE" id="PS01124"/>
    </source>
</evidence>
<dbReference type="OrthoDB" id="799767at2"/>
<feature type="domain" description="HTH araC/xylS-type" evidence="4">
    <location>
        <begin position="192"/>
        <end position="290"/>
    </location>
</feature>
<keyword evidence="1" id="KW-0805">Transcription regulation</keyword>
<evidence type="ECO:0000256" key="1">
    <source>
        <dbReference type="ARBA" id="ARBA00023015"/>
    </source>
</evidence>
<sequence length="293" mass="34619">MELKNTHKSKINEYKLSTDVFIAQIDNFTASTDTILKGIDKRYIQFYFCTKGSLTFNFNNGIYKINLHEGKSFLFYYPTLDIPLSLNINAESKVYIVVLSIQKLHQLFAEYQIQNNLISSMTQEKFYIEREIGPSIKLVLNQIEQMKLSPQFQNLFLIGKMYELFTLYFSEIENQTEHCPFLNDENEGKRIKEIKDFLLSDFKNPPTIKELCEKFSISEYHLKEGFKELYGTTVYGYLLDKKLEFALHRLEENQQMVKDISFEIGYENPSHFISAFKKKYGLTPKQYIKQFQN</sequence>
<keyword evidence="2" id="KW-0238">DNA-binding</keyword>
<dbReference type="GeneID" id="84650440"/>
<dbReference type="PRINTS" id="PR00032">
    <property type="entry name" value="HTHARAC"/>
</dbReference>
<organism evidence="5 6">
    <name type="scientific">Empedobacter brevis NBRC 14943 = ATCC 43319</name>
    <dbReference type="NCBI Taxonomy" id="1218108"/>
    <lineage>
        <taxon>Bacteria</taxon>
        <taxon>Pseudomonadati</taxon>
        <taxon>Bacteroidota</taxon>
        <taxon>Flavobacteriia</taxon>
        <taxon>Flavobacteriales</taxon>
        <taxon>Weeksellaceae</taxon>
        <taxon>Empedobacter</taxon>
    </lineage>
</organism>
<dbReference type="EMBL" id="BJXC01000007">
    <property type="protein sequence ID" value="GEM51564.1"/>
    <property type="molecule type" value="Genomic_DNA"/>
</dbReference>
<evidence type="ECO:0000256" key="3">
    <source>
        <dbReference type="ARBA" id="ARBA00023163"/>
    </source>
</evidence>
<dbReference type="GO" id="GO:0003700">
    <property type="term" value="F:DNA-binding transcription factor activity"/>
    <property type="evidence" value="ECO:0007669"/>
    <property type="project" value="InterPro"/>
</dbReference>
<dbReference type="InterPro" id="IPR020449">
    <property type="entry name" value="Tscrpt_reg_AraC-type_HTH"/>
</dbReference>
<dbReference type="Gene3D" id="1.10.10.60">
    <property type="entry name" value="Homeodomain-like"/>
    <property type="match status" value="2"/>
</dbReference>
<dbReference type="Proteomes" id="UP000321245">
    <property type="component" value="Unassembled WGS sequence"/>
</dbReference>
<dbReference type="STRING" id="1218108.GCA_000382425_02301"/>
<evidence type="ECO:0000313" key="5">
    <source>
        <dbReference type="EMBL" id="GEM51564.1"/>
    </source>
</evidence>
<comment type="caution">
    <text evidence="5">The sequence shown here is derived from an EMBL/GenBank/DDBJ whole genome shotgun (WGS) entry which is preliminary data.</text>
</comment>
<dbReference type="RefSeq" id="WP_019975778.1">
    <property type="nucleotide sequence ID" value="NZ_BJXC01000007.1"/>
</dbReference>
<dbReference type="InterPro" id="IPR009057">
    <property type="entry name" value="Homeodomain-like_sf"/>
</dbReference>
<reference evidence="5 6" key="1">
    <citation type="submission" date="2019-07" db="EMBL/GenBank/DDBJ databases">
        <title>Whole genome shotgun sequence of Empedobacter brevis NBRC 14943.</title>
        <authorList>
            <person name="Hosoyama A."/>
            <person name="Uohara A."/>
            <person name="Ohji S."/>
            <person name="Ichikawa N."/>
        </authorList>
    </citation>
    <scope>NUCLEOTIDE SEQUENCE [LARGE SCALE GENOMIC DNA]</scope>
    <source>
        <strain evidence="5 6">NBRC 14943</strain>
    </source>
</reference>
<dbReference type="InterPro" id="IPR018062">
    <property type="entry name" value="HTH_AraC-typ_CS"/>
</dbReference>
<protein>
    <submittedName>
        <fullName evidence="5">AraC family transcriptional regulator</fullName>
    </submittedName>
</protein>
<dbReference type="GO" id="GO:0043565">
    <property type="term" value="F:sequence-specific DNA binding"/>
    <property type="evidence" value="ECO:0007669"/>
    <property type="project" value="InterPro"/>
</dbReference>
<accession>A0A511NFE9</accession>
<dbReference type="Pfam" id="PF12833">
    <property type="entry name" value="HTH_18"/>
    <property type="match status" value="1"/>
</dbReference>